<comment type="caution">
    <text evidence="1">The sequence shown here is derived from an EMBL/GenBank/DDBJ whole genome shotgun (WGS) entry which is preliminary data.</text>
</comment>
<dbReference type="OrthoDB" id="2480929at2759"/>
<protein>
    <submittedName>
        <fullName evidence="1">Uncharacterized protein</fullName>
    </submittedName>
</protein>
<dbReference type="AlphaFoldDB" id="A0A397ITB2"/>
<organism evidence="1 2">
    <name type="scientific">Diversispora epigaea</name>
    <dbReference type="NCBI Taxonomy" id="1348612"/>
    <lineage>
        <taxon>Eukaryota</taxon>
        <taxon>Fungi</taxon>
        <taxon>Fungi incertae sedis</taxon>
        <taxon>Mucoromycota</taxon>
        <taxon>Glomeromycotina</taxon>
        <taxon>Glomeromycetes</taxon>
        <taxon>Diversisporales</taxon>
        <taxon>Diversisporaceae</taxon>
        <taxon>Diversispora</taxon>
    </lineage>
</organism>
<evidence type="ECO:0000313" key="2">
    <source>
        <dbReference type="Proteomes" id="UP000266861"/>
    </source>
</evidence>
<dbReference type="Proteomes" id="UP000266861">
    <property type="component" value="Unassembled WGS sequence"/>
</dbReference>
<keyword evidence="2" id="KW-1185">Reference proteome</keyword>
<dbReference type="EMBL" id="PQFF01000158">
    <property type="protein sequence ID" value="RHZ78032.1"/>
    <property type="molecule type" value="Genomic_DNA"/>
</dbReference>
<evidence type="ECO:0000313" key="1">
    <source>
        <dbReference type="EMBL" id="RHZ78032.1"/>
    </source>
</evidence>
<proteinExistence type="predicted"/>
<sequence>MVKLDYFNFKNGICRTCDKRYFIEEFGTRSSGNVFMISNAVSLKELKNYRYDILEFIEVIKKIVIDESERETRFFGISKKCFYAKLHYFFVMESCDPITIHSKNWVEKSFLLTSLIESETTSWTTIGTTVTINSTAIPSQTTTTCNLCKVDTSVDTGFSGSFVTSTESNSQPGIIFTTIAPSTLKTGSNVVLSYKTTIFFSRITILFPGYTTTFVTEVYIPPSIVVVAKEVTAVILSVSTSTSTPSNSPKFLKPLLIGLGTGIVVDEC</sequence>
<reference evidence="1 2" key="1">
    <citation type="submission" date="2018-08" db="EMBL/GenBank/DDBJ databases">
        <title>Genome and evolution of the arbuscular mycorrhizal fungus Diversispora epigaea (formerly Glomus versiforme) and its bacterial endosymbionts.</title>
        <authorList>
            <person name="Sun X."/>
            <person name="Fei Z."/>
            <person name="Harrison M."/>
        </authorList>
    </citation>
    <scope>NUCLEOTIDE SEQUENCE [LARGE SCALE GENOMIC DNA]</scope>
    <source>
        <strain evidence="1 2">IT104</strain>
    </source>
</reference>
<name>A0A397ITB2_9GLOM</name>
<gene>
    <name evidence="1" type="ORF">Glove_168g134</name>
</gene>
<accession>A0A397ITB2</accession>